<feature type="region of interest" description="Disordered" evidence="3">
    <location>
        <begin position="288"/>
        <end position="327"/>
    </location>
</feature>
<dbReference type="PROSITE" id="PS51257">
    <property type="entry name" value="PROKAR_LIPOPROTEIN"/>
    <property type="match status" value="1"/>
</dbReference>
<protein>
    <recommendedName>
        <fullName evidence="6">Elongator complex protein 5</fullName>
    </recommendedName>
</protein>
<sequence length="349" mass="38389">MPHKPPPPALAPYLRLPPETSLILLTSTLGCSVNWLVARVIGSALEQEQEDSPFSRQSSAGGEGEHYKIGTEDGGDGEKEEEEEEEERLAVVLVSWIRDEKFWREEVRRGLQHSSFDISGEDKRPNKHNKRLQSCRPPNPFTGNLFQDHDRNIQTLITKPKTKILLILDTPTLLLPLSPPSQQHPITPQHLSALLLTLRSHPQIHTTYLSLPADLPLTSPAATSTSSPATPLPTSPSPLETDSAIFTITQAHLSHTIFSVRELATGAARDISGVLRVTRGGDYCFSFAEEDQTEEDEGGDDDDDDDDDDEYGKRCGGKQEAGGGGDVQEAELLYLVQRDGGVKVFQRGE</sequence>
<dbReference type="EMBL" id="ML992704">
    <property type="protein sequence ID" value="KAF2207344.1"/>
    <property type="molecule type" value="Genomic_DNA"/>
</dbReference>
<gene>
    <name evidence="4" type="ORF">CERZMDRAFT_107799</name>
</gene>
<comment type="similarity">
    <text evidence="2">Belongs to the ELP6 family.</text>
</comment>
<evidence type="ECO:0008006" key="6">
    <source>
        <dbReference type="Google" id="ProtNLM"/>
    </source>
</evidence>
<organism evidence="4 5">
    <name type="scientific">Cercospora zeae-maydis SCOH1-5</name>
    <dbReference type="NCBI Taxonomy" id="717836"/>
    <lineage>
        <taxon>Eukaryota</taxon>
        <taxon>Fungi</taxon>
        <taxon>Dikarya</taxon>
        <taxon>Ascomycota</taxon>
        <taxon>Pezizomycotina</taxon>
        <taxon>Dothideomycetes</taxon>
        <taxon>Dothideomycetidae</taxon>
        <taxon>Mycosphaerellales</taxon>
        <taxon>Mycosphaerellaceae</taxon>
        <taxon>Cercospora</taxon>
    </lineage>
</organism>
<feature type="region of interest" description="Disordered" evidence="3">
    <location>
        <begin position="46"/>
        <end position="85"/>
    </location>
</feature>
<dbReference type="InterPro" id="IPR018627">
    <property type="entry name" value="ELP6"/>
</dbReference>
<evidence type="ECO:0000313" key="4">
    <source>
        <dbReference type="EMBL" id="KAF2207344.1"/>
    </source>
</evidence>
<accession>A0A6A6F219</accession>
<name>A0A6A6F219_9PEZI</name>
<evidence type="ECO:0000256" key="2">
    <source>
        <dbReference type="ARBA" id="ARBA00008837"/>
    </source>
</evidence>
<evidence type="ECO:0000256" key="3">
    <source>
        <dbReference type="SAM" id="MobiDB-lite"/>
    </source>
</evidence>
<feature type="region of interest" description="Disordered" evidence="3">
    <location>
        <begin position="116"/>
        <end position="147"/>
    </location>
</feature>
<dbReference type="GO" id="GO:0033588">
    <property type="term" value="C:elongator holoenzyme complex"/>
    <property type="evidence" value="ECO:0007669"/>
    <property type="project" value="InterPro"/>
</dbReference>
<feature type="compositionally biased region" description="Acidic residues" evidence="3">
    <location>
        <begin position="73"/>
        <end position="85"/>
    </location>
</feature>
<keyword evidence="5" id="KW-1185">Reference proteome</keyword>
<evidence type="ECO:0000256" key="1">
    <source>
        <dbReference type="ARBA" id="ARBA00005043"/>
    </source>
</evidence>
<dbReference type="GO" id="GO:0002098">
    <property type="term" value="P:tRNA wobble uridine modification"/>
    <property type="evidence" value="ECO:0007669"/>
    <property type="project" value="InterPro"/>
</dbReference>
<dbReference type="PANTHER" id="PTHR16184:SF6">
    <property type="entry name" value="ELONGATOR COMPLEX PROTEIN 6"/>
    <property type="match status" value="1"/>
</dbReference>
<reference evidence="4" key="1">
    <citation type="journal article" date="2020" name="Stud. Mycol.">
        <title>101 Dothideomycetes genomes: a test case for predicting lifestyles and emergence of pathogens.</title>
        <authorList>
            <person name="Haridas S."/>
            <person name="Albert R."/>
            <person name="Binder M."/>
            <person name="Bloem J."/>
            <person name="Labutti K."/>
            <person name="Salamov A."/>
            <person name="Andreopoulos B."/>
            <person name="Baker S."/>
            <person name="Barry K."/>
            <person name="Bills G."/>
            <person name="Bluhm B."/>
            <person name="Cannon C."/>
            <person name="Castanera R."/>
            <person name="Culley D."/>
            <person name="Daum C."/>
            <person name="Ezra D."/>
            <person name="Gonzalez J."/>
            <person name="Henrissat B."/>
            <person name="Kuo A."/>
            <person name="Liang C."/>
            <person name="Lipzen A."/>
            <person name="Lutzoni F."/>
            <person name="Magnuson J."/>
            <person name="Mondo S."/>
            <person name="Nolan M."/>
            <person name="Ohm R."/>
            <person name="Pangilinan J."/>
            <person name="Park H.-J."/>
            <person name="Ramirez L."/>
            <person name="Alfaro M."/>
            <person name="Sun H."/>
            <person name="Tritt A."/>
            <person name="Yoshinaga Y."/>
            <person name="Zwiers L.-H."/>
            <person name="Turgeon B."/>
            <person name="Goodwin S."/>
            <person name="Spatafora J."/>
            <person name="Crous P."/>
            <person name="Grigoriev I."/>
        </authorList>
    </citation>
    <scope>NUCLEOTIDE SEQUENCE</scope>
    <source>
        <strain evidence="4">SCOH1-5</strain>
    </source>
</reference>
<dbReference type="PANTHER" id="PTHR16184">
    <property type="entry name" value="ELONGATOR COMPLEX PROTEIN 6"/>
    <property type="match status" value="1"/>
</dbReference>
<proteinExistence type="inferred from homology"/>
<dbReference type="Proteomes" id="UP000799539">
    <property type="component" value="Unassembled WGS sequence"/>
</dbReference>
<dbReference type="OrthoDB" id="9995306at2759"/>
<dbReference type="AlphaFoldDB" id="A0A6A6F219"/>
<feature type="compositionally biased region" description="Acidic residues" evidence="3">
    <location>
        <begin position="288"/>
        <end position="310"/>
    </location>
</feature>
<comment type="pathway">
    <text evidence="1">tRNA modification; 5-methoxycarbonylmethyl-2-thiouridine-tRNA biosynthesis.</text>
</comment>
<evidence type="ECO:0000313" key="5">
    <source>
        <dbReference type="Proteomes" id="UP000799539"/>
    </source>
</evidence>
<dbReference type="Gene3D" id="3.40.50.300">
    <property type="entry name" value="P-loop containing nucleotide triphosphate hydrolases"/>
    <property type="match status" value="1"/>
</dbReference>
<dbReference type="InterPro" id="IPR027417">
    <property type="entry name" value="P-loop_NTPase"/>
</dbReference>